<feature type="compositionally biased region" description="Basic residues" evidence="1">
    <location>
        <begin position="135"/>
        <end position="145"/>
    </location>
</feature>
<reference evidence="2" key="2">
    <citation type="submission" date="2023-06" db="EMBL/GenBank/DDBJ databases">
        <authorList>
            <person name="Kobayashi Y."/>
            <person name="Kayamori A."/>
            <person name="Aoki K."/>
            <person name="Shiwa Y."/>
            <person name="Fujita N."/>
            <person name="Sugita T."/>
            <person name="Iwasaki W."/>
            <person name="Tanaka N."/>
            <person name="Takashima M."/>
        </authorList>
    </citation>
    <scope>NUCLEOTIDE SEQUENCE</scope>
    <source>
        <strain evidence="2">HIS016</strain>
    </source>
</reference>
<evidence type="ECO:0000256" key="1">
    <source>
        <dbReference type="SAM" id="MobiDB-lite"/>
    </source>
</evidence>
<proteinExistence type="predicted"/>
<keyword evidence="3" id="KW-1185">Reference proteome</keyword>
<sequence>MGSNQSTKRYNPPARTPPVGVRSATPDTESDRHAEKAAKSQWEPEDKPPPYEIADEVATNAERKARKAERKREKEANKAAKCAGEAAPQVSKAGKKSENSATKKAERDANRASKEADRAVKRGEKAKARAEKKAGRALRRATKMQRRSEGRSACSVAKAERAVRKAQAGAEKAKAKAYEKTAKARKRTETAAIVATTYASSPRAPLKVMAPVKDEATPLSPHNAGPQPAAPFMLSPVSPLISGKSDVPTLFPLNSYPQHHTVRRELPSFPRDDIARLELEYQALVMDTACGIPNHGHTY</sequence>
<evidence type="ECO:0000313" key="2">
    <source>
        <dbReference type="EMBL" id="GMK56573.1"/>
    </source>
</evidence>
<organism evidence="2 3">
    <name type="scientific">Cutaneotrichosporon spelunceum</name>
    <dbReference type="NCBI Taxonomy" id="1672016"/>
    <lineage>
        <taxon>Eukaryota</taxon>
        <taxon>Fungi</taxon>
        <taxon>Dikarya</taxon>
        <taxon>Basidiomycota</taxon>
        <taxon>Agaricomycotina</taxon>
        <taxon>Tremellomycetes</taxon>
        <taxon>Trichosporonales</taxon>
        <taxon>Trichosporonaceae</taxon>
        <taxon>Cutaneotrichosporon</taxon>
    </lineage>
</organism>
<dbReference type="AlphaFoldDB" id="A0AAD3YBY5"/>
<protein>
    <submittedName>
        <fullName evidence="2">Uncharacterized protein</fullName>
    </submittedName>
</protein>
<dbReference type="Proteomes" id="UP001222932">
    <property type="component" value="Unassembled WGS sequence"/>
</dbReference>
<reference evidence="2" key="1">
    <citation type="journal article" date="2023" name="BMC Genomics">
        <title>Chromosome-level genome assemblies of Cutaneotrichosporon spp. (Trichosporonales, Basidiomycota) reveal imbalanced evolution between nucleotide sequences and chromosome synteny.</title>
        <authorList>
            <person name="Kobayashi Y."/>
            <person name="Kayamori A."/>
            <person name="Aoki K."/>
            <person name="Shiwa Y."/>
            <person name="Matsutani M."/>
            <person name="Fujita N."/>
            <person name="Sugita T."/>
            <person name="Iwasaki W."/>
            <person name="Tanaka N."/>
            <person name="Takashima M."/>
        </authorList>
    </citation>
    <scope>NUCLEOTIDE SEQUENCE</scope>
    <source>
        <strain evidence="2">HIS016</strain>
    </source>
</reference>
<feature type="compositionally biased region" description="Basic and acidic residues" evidence="1">
    <location>
        <begin position="95"/>
        <end position="134"/>
    </location>
</feature>
<evidence type="ECO:0000313" key="3">
    <source>
        <dbReference type="Proteomes" id="UP001222932"/>
    </source>
</evidence>
<feature type="compositionally biased region" description="Basic and acidic residues" evidence="1">
    <location>
        <begin position="29"/>
        <end position="49"/>
    </location>
</feature>
<gene>
    <name evidence="2" type="ORF">CspeluHIS016_0304130</name>
</gene>
<name>A0AAD3YBY5_9TREE</name>
<accession>A0AAD3YBY5</accession>
<comment type="caution">
    <text evidence="2">The sequence shown here is derived from an EMBL/GenBank/DDBJ whole genome shotgun (WGS) entry which is preliminary data.</text>
</comment>
<feature type="region of interest" description="Disordered" evidence="1">
    <location>
        <begin position="1"/>
        <end position="159"/>
    </location>
</feature>
<dbReference type="EMBL" id="BTCM01000003">
    <property type="protein sequence ID" value="GMK56573.1"/>
    <property type="molecule type" value="Genomic_DNA"/>
</dbReference>